<keyword evidence="14" id="KW-0829">Tyrosine-protein kinase</keyword>
<evidence type="ECO:0000256" key="1">
    <source>
        <dbReference type="ARBA" id="ARBA00004429"/>
    </source>
</evidence>
<protein>
    <recommendedName>
        <fullName evidence="4">non-specific protein-tyrosine kinase</fullName>
        <ecNumber evidence="4">2.7.10.2</ecNumber>
    </recommendedName>
</protein>
<evidence type="ECO:0000259" key="17">
    <source>
        <dbReference type="Pfam" id="PF02706"/>
    </source>
</evidence>
<keyword evidence="5" id="KW-1003">Cell membrane</keyword>
<keyword evidence="11" id="KW-0067">ATP-binding</keyword>
<comment type="catalytic activity">
    <reaction evidence="15">
        <text>L-tyrosyl-[protein] + ATP = O-phospho-L-tyrosyl-[protein] + ADP + H(+)</text>
        <dbReference type="Rhea" id="RHEA:10596"/>
        <dbReference type="Rhea" id="RHEA-COMP:10136"/>
        <dbReference type="Rhea" id="RHEA-COMP:20101"/>
        <dbReference type="ChEBI" id="CHEBI:15378"/>
        <dbReference type="ChEBI" id="CHEBI:30616"/>
        <dbReference type="ChEBI" id="CHEBI:46858"/>
        <dbReference type="ChEBI" id="CHEBI:61978"/>
        <dbReference type="ChEBI" id="CHEBI:456216"/>
        <dbReference type="EC" id="2.7.10.2"/>
    </reaction>
</comment>
<dbReference type="InterPro" id="IPR003856">
    <property type="entry name" value="LPS_length_determ_N"/>
</dbReference>
<dbReference type="NCBIfam" id="TIGR01007">
    <property type="entry name" value="eps_fam"/>
    <property type="match status" value="1"/>
</dbReference>
<dbReference type="EC" id="2.7.10.2" evidence="4"/>
<dbReference type="Pfam" id="PF02706">
    <property type="entry name" value="Wzz"/>
    <property type="match status" value="1"/>
</dbReference>
<evidence type="ECO:0000256" key="7">
    <source>
        <dbReference type="ARBA" id="ARBA00022679"/>
    </source>
</evidence>
<evidence type="ECO:0000256" key="15">
    <source>
        <dbReference type="ARBA" id="ARBA00051245"/>
    </source>
</evidence>
<comment type="subcellular location">
    <subcellularLocation>
        <location evidence="1">Cell inner membrane</location>
        <topology evidence="1">Multi-pass membrane protein</topology>
    </subcellularLocation>
</comment>
<feature type="domain" description="AAA" evidence="18">
    <location>
        <begin position="516"/>
        <end position="645"/>
    </location>
</feature>
<evidence type="ECO:0000256" key="12">
    <source>
        <dbReference type="ARBA" id="ARBA00022989"/>
    </source>
</evidence>
<evidence type="ECO:0000256" key="2">
    <source>
        <dbReference type="ARBA" id="ARBA00007316"/>
    </source>
</evidence>
<evidence type="ECO:0000313" key="20">
    <source>
        <dbReference type="Proteomes" id="UP001480955"/>
    </source>
</evidence>
<feature type="domain" description="Polysaccharide chain length determinant N-terminal" evidence="17">
    <location>
        <begin position="13"/>
        <end position="96"/>
    </location>
</feature>
<evidence type="ECO:0000256" key="3">
    <source>
        <dbReference type="ARBA" id="ARBA00008883"/>
    </source>
</evidence>
<keyword evidence="12 16" id="KW-1133">Transmembrane helix</keyword>
<dbReference type="Gene3D" id="3.40.50.300">
    <property type="entry name" value="P-loop containing nucleotide triphosphate hydrolases"/>
    <property type="match status" value="1"/>
</dbReference>
<evidence type="ECO:0000256" key="16">
    <source>
        <dbReference type="SAM" id="Phobius"/>
    </source>
</evidence>
<comment type="similarity">
    <text evidence="2">Belongs to the CpsD/CapB family.</text>
</comment>
<keyword evidence="9" id="KW-0547">Nucleotide-binding</keyword>
<dbReference type="SUPFAM" id="SSF52540">
    <property type="entry name" value="P-loop containing nucleoside triphosphate hydrolases"/>
    <property type="match status" value="1"/>
</dbReference>
<dbReference type="PANTHER" id="PTHR32309:SF13">
    <property type="entry name" value="FERRIC ENTEROBACTIN TRANSPORT PROTEIN FEPE"/>
    <property type="match status" value="1"/>
</dbReference>
<evidence type="ECO:0000313" key="19">
    <source>
        <dbReference type="EMBL" id="MER2252845.1"/>
    </source>
</evidence>
<dbReference type="EMBL" id="JBELQE010000122">
    <property type="protein sequence ID" value="MER2252845.1"/>
    <property type="molecule type" value="Genomic_DNA"/>
</dbReference>
<keyword evidence="6" id="KW-0997">Cell inner membrane</keyword>
<evidence type="ECO:0000256" key="8">
    <source>
        <dbReference type="ARBA" id="ARBA00022692"/>
    </source>
</evidence>
<dbReference type="Proteomes" id="UP001480955">
    <property type="component" value="Unassembled WGS sequence"/>
</dbReference>
<proteinExistence type="inferred from homology"/>
<evidence type="ECO:0000256" key="5">
    <source>
        <dbReference type="ARBA" id="ARBA00022475"/>
    </source>
</evidence>
<sequence length="715" mass="77874">MSSPTEILLQAKAAVMRHRVLIAGTTAVFLALAVVYLLLTPKQYLATAEMVIDPRKSTEYQQQGSGGLVTPVDSAVVESQGEILKSENVAKAVIKTFDLVNDPAFNEPSGPIGLIKSALQLVLPASAPTDYERERRTIEAFQDRLYVKRVGVTYVFEISFLSPDPEQAAKIANAVAEAYVSDDLEAKYSARRRAAAWMQDRIKELGKQATEAEQAVVAFKSKHNIVNTGGRLLDEQQIAEITSQLSLARAATNEAKAKLDRIGQVTSGSKLDLSVADALHNEVIVKLRDTYLDMTKREADLTSRLGRDHEAPRRLRADMQNVRASIFDELKRIGEGYRSDYQIAQARAEGLTNDLARTVERSNETNSAQVHARELESNAQSLRAVYDSFLQRYAESVQQQSFPLTETRVVTSASPPLKKSQPKSLLTLLGALIAGSCLGFGIGWMRDITDSSLRTGAQAEEAADVLHLASIPKVAGRPNPQEMLAEVVNRPLSGFAESIRELRMIVEARRTEQNLKTIGFTSAVPGEGKSTIAANLARLMARARGRVLLIDGDLRNPSLSRALVPGATRGLLEVLLGEVDPDEVTQTDAATGLRIMPAPNGRDRSDISDLLSSMTMAGLMESLKSRYDVIVIDLPPVLSVIDAKAAAGLFDGCIFVAQWGATPSEAVTEAVQGAGRLRERLIGIVLNMVDVRSMGRHRGQGYGQYRRAHALQRVA</sequence>
<accession>A0ABV1QUB5</accession>
<dbReference type="Pfam" id="PF13614">
    <property type="entry name" value="AAA_31"/>
    <property type="match status" value="1"/>
</dbReference>
<dbReference type="CDD" id="cd05387">
    <property type="entry name" value="BY-kinase"/>
    <property type="match status" value="1"/>
</dbReference>
<dbReference type="GO" id="GO:0004715">
    <property type="term" value="F:non-membrane spanning protein tyrosine kinase activity"/>
    <property type="evidence" value="ECO:0007669"/>
    <property type="project" value="UniProtKB-EC"/>
</dbReference>
<name>A0ABV1QUB5_9HYPH</name>
<keyword evidence="10" id="KW-0418">Kinase</keyword>
<reference evidence="19 20" key="1">
    <citation type="submission" date="2024-06" db="EMBL/GenBank/DDBJ databases">
        <authorList>
            <person name="Campbell A.G."/>
        </authorList>
    </citation>
    <scope>NUCLEOTIDE SEQUENCE [LARGE SCALE GENOMIC DNA]</scope>
    <source>
        <strain evidence="19 20">EM12</strain>
    </source>
</reference>
<keyword evidence="20" id="KW-1185">Reference proteome</keyword>
<dbReference type="InterPro" id="IPR027417">
    <property type="entry name" value="P-loop_NTPase"/>
</dbReference>
<comment type="similarity">
    <text evidence="3">Belongs to the etk/wzc family.</text>
</comment>
<evidence type="ECO:0000256" key="14">
    <source>
        <dbReference type="ARBA" id="ARBA00023137"/>
    </source>
</evidence>
<dbReference type="InterPro" id="IPR005702">
    <property type="entry name" value="Wzc-like_C"/>
</dbReference>
<dbReference type="PANTHER" id="PTHR32309">
    <property type="entry name" value="TYROSINE-PROTEIN KINASE"/>
    <property type="match status" value="1"/>
</dbReference>
<evidence type="ECO:0000256" key="11">
    <source>
        <dbReference type="ARBA" id="ARBA00022840"/>
    </source>
</evidence>
<evidence type="ECO:0000259" key="18">
    <source>
        <dbReference type="Pfam" id="PF13614"/>
    </source>
</evidence>
<comment type="caution">
    <text evidence="19">The sequence shown here is derived from an EMBL/GenBank/DDBJ whole genome shotgun (WGS) entry which is preliminary data.</text>
</comment>
<keyword evidence="13 16" id="KW-0472">Membrane</keyword>
<keyword evidence="7 19" id="KW-0808">Transferase</keyword>
<evidence type="ECO:0000256" key="4">
    <source>
        <dbReference type="ARBA" id="ARBA00011903"/>
    </source>
</evidence>
<evidence type="ECO:0000256" key="10">
    <source>
        <dbReference type="ARBA" id="ARBA00022777"/>
    </source>
</evidence>
<evidence type="ECO:0000256" key="6">
    <source>
        <dbReference type="ARBA" id="ARBA00022519"/>
    </source>
</evidence>
<dbReference type="RefSeq" id="WP_350397062.1">
    <property type="nucleotide sequence ID" value="NZ_JBELQE010000122.1"/>
</dbReference>
<keyword evidence="8 16" id="KW-0812">Transmembrane</keyword>
<gene>
    <name evidence="19" type="ORF">ABS772_23270</name>
</gene>
<dbReference type="InterPro" id="IPR050445">
    <property type="entry name" value="Bact_polysacc_biosynth/exp"/>
</dbReference>
<evidence type="ECO:0000256" key="9">
    <source>
        <dbReference type="ARBA" id="ARBA00022741"/>
    </source>
</evidence>
<evidence type="ECO:0000256" key="13">
    <source>
        <dbReference type="ARBA" id="ARBA00023136"/>
    </source>
</evidence>
<feature type="transmembrane region" description="Helical" evidence="16">
    <location>
        <begin position="20"/>
        <end position="39"/>
    </location>
</feature>
<organism evidence="19 20">
    <name type="scientific">Methylorubrum podarium</name>
    <dbReference type="NCBI Taxonomy" id="200476"/>
    <lineage>
        <taxon>Bacteria</taxon>
        <taxon>Pseudomonadati</taxon>
        <taxon>Pseudomonadota</taxon>
        <taxon>Alphaproteobacteria</taxon>
        <taxon>Hyphomicrobiales</taxon>
        <taxon>Methylobacteriaceae</taxon>
        <taxon>Methylorubrum</taxon>
    </lineage>
</organism>
<dbReference type="InterPro" id="IPR025669">
    <property type="entry name" value="AAA_dom"/>
</dbReference>